<keyword evidence="2" id="KW-0614">Plasmid</keyword>
<dbReference type="AlphaFoldDB" id="I0GVC4"/>
<feature type="region of interest" description="Disordered" evidence="1">
    <location>
        <begin position="114"/>
        <end position="197"/>
    </location>
</feature>
<sequence>MRVNMTITIEPEVKELLKVQADAMGLNMSAYISELVLREDFFKILRDEKDKMLAEKVARIKAMKKETKRTIIPTHKGDALAAFELEDDFKDSVSQAVSKRAKVEKGKELMKKAEEEAKVAEAQADQANDGPGVDTVDEPAEEPDEEYIPHPEYMPKPQQKEKTEKNEQTENDPTPEDVSDVIKNSGKSKRRRPIKMI</sequence>
<dbReference type="Proteomes" id="UP000007887">
    <property type="component" value="Plasmid pSRC4"/>
</dbReference>
<feature type="compositionally biased region" description="Acidic residues" evidence="1">
    <location>
        <begin position="169"/>
        <end position="179"/>
    </location>
</feature>
<protein>
    <submittedName>
        <fullName evidence="2">Uncharacterized protein</fullName>
    </submittedName>
</protein>
<organism evidence="2 3">
    <name type="scientific">Selenomonas ruminantium subsp. lactilytica (strain NBRC 103574 / TAM6421)</name>
    <dbReference type="NCBI Taxonomy" id="927704"/>
    <lineage>
        <taxon>Bacteria</taxon>
        <taxon>Bacillati</taxon>
        <taxon>Bacillota</taxon>
        <taxon>Negativicutes</taxon>
        <taxon>Selenomonadales</taxon>
        <taxon>Selenomonadaceae</taxon>
        <taxon>Selenomonas</taxon>
    </lineage>
</organism>
<dbReference type="KEGG" id="sri:SELR_pSRC400600"/>
<geneLocation type="plasmid" evidence="2 3">
    <name>pSRC4</name>
</geneLocation>
<proteinExistence type="predicted"/>
<evidence type="ECO:0000256" key="1">
    <source>
        <dbReference type="SAM" id="MobiDB-lite"/>
    </source>
</evidence>
<name>I0GVC4_SELRL</name>
<feature type="compositionally biased region" description="Basic residues" evidence="1">
    <location>
        <begin position="186"/>
        <end position="197"/>
    </location>
</feature>
<evidence type="ECO:0000313" key="2">
    <source>
        <dbReference type="EMBL" id="BAL84711.1"/>
    </source>
</evidence>
<dbReference type="EMBL" id="AP012294">
    <property type="protein sequence ID" value="BAL84711.1"/>
    <property type="molecule type" value="Genomic_DNA"/>
</dbReference>
<dbReference type="HOGENOM" id="CLU_1383338_0_0_9"/>
<dbReference type="PATRIC" id="fig|927704.6.peg.3474"/>
<accession>I0GVC4</accession>
<evidence type="ECO:0000313" key="3">
    <source>
        <dbReference type="Proteomes" id="UP000007887"/>
    </source>
</evidence>
<feature type="compositionally biased region" description="Acidic residues" evidence="1">
    <location>
        <begin position="135"/>
        <end position="146"/>
    </location>
</feature>
<feature type="compositionally biased region" description="Basic and acidic residues" evidence="1">
    <location>
        <begin position="158"/>
        <end position="168"/>
    </location>
</feature>
<reference evidence="2 3" key="1">
    <citation type="submission" date="2011-10" db="EMBL/GenBank/DDBJ databases">
        <title>Whole genome sequence of Selenomonas ruminantium subsp. lactilytica TAM6421.</title>
        <authorList>
            <person name="Oguchi A."/>
            <person name="Ankai A."/>
            <person name="Kaneko J."/>
            <person name="Yamada-Narita S."/>
            <person name="Fukui S."/>
            <person name="Takahashi M."/>
            <person name="Onodera T."/>
            <person name="Kojima S."/>
            <person name="Fushimi T."/>
            <person name="Abe N."/>
            <person name="Kamio Y."/>
            <person name="Yamazaki S."/>
            <person name="Fujita N."/>
        </authorList>
    </citation>
    <scope>NUCLEOTIDE SEQUENCE [LARGE SCALE GENOMIC DNA]</scope>
    <source>
        <strain evidence="3">NBRC 103574 / TAM6421</strain>
        <plasmid evidence="2 3">pSRC4</plasmid>
    </source>
</reference>
<gene>
    <name evidence="2" type="ordered locus">SELR_pSRC400600</name>
</gene>